<feature type="domain" description="Transcobalamin-like C-terminal" evidence="3">
    <location>
        <begin position="327"/>
        <end position="404"/>
    </location>
</feature>
<protein>
    <recommendedName>
        <fullName evidence="3">Transcobalamin-like C-terminal domain-containing protein</fullName>
    </recommendedName>
</protein>
<evidence type="ECO:0000313" key="5">
    <source>
        <dbReference type="Proteomes" id="UP000297714"/>
    </source>
</evidence>
<dbReference type="RefSeq" id="WP_243113014.1">
    <property type="nucleotide sequence ID" value="NZ_SRMQ01000009.1"/>
</dbReference>
<sequence>MRTLKKMLEAFLAVSTAAVLFFGCSVSSVSNTSALPGDGIIKESVFESAKKDARILTFQGKSGEISYSWFFDGASISSPAAQNLKVDISDAGSDLGSAVVSSNRVKLHFHEQNLIQAKTSLKIDFPTLWGVQKVRIYRKTADAIQMLRESPLNNDKTSSVLLPMDSTMDDLYLAAVDSSFHEDAAQVVSSPSDKTGDPASAAANQSPEGTGSSEAEQKAAVSGAPAQNKGGASGKAKSKTGSPSGGNASSKASGKDRYLTDPTPPGKPKPVEPQDVKKNTKKAYYCTLSIDCKTILNNMDRLNKEKQSVMPPDGIIMKPRRVLFYEGESVFDILLRETKKESIQMEYRATPMYNSNYIEGIHNLYEFDCGELSGWMYKVNGWYPNYGCSRYLLKDGDVVDWRFTCDLGRDVGCDWDVSKK</sequence>
<reference evidence="4 5" key="1">
    <citation type="submission" date="2019-04" db="EMBL/GenBank/DDBJ databases">
        <authorList>
            <person name="Poehlein A."/>
            <person name="Bengelsdorf F.R."/>
            <person name="Duerre P."/>
            <person name="Daniel R."/>
        </authorList>
    </citation>
    <scope>NUCLEOTIDE SEQUENCE [LARGE SCALE GENOMIC DNA]</scope>
    <source>
        <strain evidence="4 5">BS-1</strain>
    </source>
</reference>
<feature type="chain" id="PRO_5039708973" description="Transcobalamin-like C-terminal domain-containing protein" evidence="2">
    <location>
        <begin position="22"/>
        <end position="420"/>
    </location>
</feature>
<comment type="caution">
    <text evidence="4">The sequence shown here is derived from an EMBL/GenBank/DDBJ whole genome shotgun (WGS) entry which is preliminary data.</text>
</comment>
<feature type="compositionally biased region" description="Polar residues" evidence="1">
    <location>
        <begin position="202"/>
        <end position="214"/>
    </location>
</feature>
<dbReference type="Pfam" id="PF14478">
    <property type="entry name" value="DUF4430"/>
    <property type="match status" value="1"/>
</dbReference>
<name>A0A4Z0Y9H4_9FIRM</name>
<dbReference type="Proteomes" id="UP000297714">
    <property type="component" value="Unassembled WGS sequence"/>
</dbReference>
<feature type="region of interest" description="Disordered" evidence="1">
    <location>
        <begin position="184"/>
        <end position="276"/>
    </location>
</feature>
<dbReference type="Gene3D" id="2.170.130.30">
    <property type="match status" value="1"/>
</dbReference>
<dbReference type="PROSITE" id="PS51257">
    <property type="entry name" value="PROKAR_LIPOPROTEIN"/>
    <property type="match status" value="1"/>
</dbReference>
<evidence type="ECO:0000256" key="2">
    <source>
        <dbReference type="SAM" id="SignalP"/>
    </source>
</evidence>
<evidence type="ECO:0000313" key="4">
    <source>
        <dbReference type="EMBL" id="TGJ75931.1"/>
    </source>
</evidence>
<dbReference type="EMBL" id="SRMQ01000009">
    <property type="protein sequence ID" value="TGJ75931.1"/>
    <property type="molecule type" value="Genomic_DNA"/>
</dbReference>
<organism evidence="4 5">
    <name type="scientific">Caproiciproducens galactitolivorans</name>
    <dbReference type="NCBI Taxonomy" id="642589"/>
    <lineage>
        <taxon>Bacteria</taxon>
        <taxon>Bacillati</taxon>
        <taxon>Bacillota</taxon>
        <taxon>Clostridia</taxon>
        <taxon>Eubacteriales</taxon>
        <taxon>Acutalibacteraceae</taxon>
        <taxon>Caproiciproducens</taxon>
    </lineage>
</organism>
<proteinExistence type="predicted"/>
<gene>
    <name evidence="4" type="ORF">CAGA_19050</name>
</gene>
<evidence type="ECO:0000259" key="3">
    <source>
        <dbReference type="Pfam" id="PF14478"/>
    </source>
</evidence>
<keyword evidence="2" id="KW-0732">Signal</keyword>
<dbReference type="AlphaFoldDB" id="A0A4Z0Y9H4"/>
<keyword evidence="5" id="KW-1185">Reference proteome</keyword>
<evidence type="ECO:0000256" key="1">
    <source>
        <dbReference type="SAM" id="MobiDB-lite"/>
    </source>
</evidence>
<dbReference type="InterPro" id="IPR027954">
    <property type="entry name" value="Transcobalamin-like_C"/>
</dbReference>
<feature type="signal peptide" evidence="2">
    <location>
        <begin position="1"/>
        <end position="21"/>
    </location>
</feature>
<feature type="compositionally biased region" description="Low complexity" evidence="1">
    <location>
        <begin position="239"/>
        <end position="252"/>
    </location>
</feature>
<accession>A0A4Z0Y9H4</accession>